<evidence type="ECO:0000256" key="1">
    <source>
        <dbReference type="SAM" id="Phobius"/>
    </source>
</evidence>
<dbReference type="Proteomes" id="UP000470875">
    <property type="component" value="Unassembled WGS sequence"/>
</dbReference>
<dbReference type="EMBL" id="VULO01000005">
    <property type="protein sequence ID" value="MSS84135.1"/>
    <property type="molecule type" value="Genomic_DNA"/>
</dbReference>
<evidence type="ECO:0000313" key="3">
    <source>
        <dbReference type="Proteomes" id="UP000470875"/>
    </source>
</evidence>
<evidence type="ECO:0000313" key="2">
    <source>
        <dbReference type="EMBL" id="MSS84135.1"/>
    </source>
</evidence>
<accession>A0A6N7W4A3</accession>
<protein>
    <submittedName>
        <fullName evidence="2">Uncharacterized protein</fullName>
    </submittedName>
</protein>
<keyword evidence="3" id="KW-1185">Reference proteome</keyword>
<proteinExistence type="predicted"/>
<comment type="caution">
    <text evidence="2">The sequence shown here is derived from an EMBL/GenBank/DDBJ whole genome shotgun (WGS) entry which is preliminary data.</text>
</comment>
<reference evidence="2 3" key="1">
    <citation type="submission" date="2019-08" db="EMBL/GenBank/DDBJ databases">
        <title>In-depth cultivation of the pig gut microbiome towards novel bacterial diversity and tailored functional studies.</title>
        <authorList>
            <person name="Wylensek D."/>
            <person name="Hitch T.C.A."/>
            <person name="Clavel T."/>
        </authorList>
    </citation>
    <scope>NUCLEOTIDE SEQUENCE [LARGE SCALE GENOMIC DNA]</scope>
    <source>
        <strain evidence="2 3">WB03_NA08</strain>
    </source>
</reference>
<feature type="transmembrane region" description="Helical" evidence="1">
    <location>
        <begin position="64"/>
        <end position="84"/>
    </location>
</feature>
<keyword evidence="1" id="KW-0812">Transmembrane</keyword>
<feature type="transmembrane region" description="Helical" evidence="1">
    <location>
        <begin position="250"/>
        <end position="272"/>
    </location>
</feature>
<organism evidence="2 3">
    <name type="scientific">Scrofimicrobium canadense</name>
    <dbReference type="NCBI Taxonomy" id="2652290"/>
    <lineage>
        <taxon>Bacteria</taxon>
        <taxon>Bacillati</taxon>
        <taxon>Actinomycetota</taxon>
        <taxon>Actinomycetes</taxon>
        <taxon>Actinomycetales</taxon>
        <taxon>Actinomycetaceae</taxon>
        <taxon>Scrofimicrobium</taxon>
    </lineage>
</organism>
<dbReference type="AlphaFoldDB" id="A0A6N7W4A3"/>
<keyword evidence="1" id="KW-0472">Membrane</keyword>
<name>A0A6N7W4A3_9ACTO</name>
<dbReference type="RefSeq" id="WP_154544215.1">
    <property type="nucleotide sequence ID" value="NZ_VULO01000005.1"/>
</dbReference>
<feature type="transmembrane region" description="Helical" evidence="1">
    <location>
        <begin position="33"/>
        <end position="52"/>
    </location>
</feature>
<gene>
    <name evidence="2" type="ORF">FYJ24_05010</name>
</gene>
<sequence length="448" mass="49539">MSDSEVKNERGRLLGSGVKYPVIFREFPLRDPYYLAFLFVFIPAVVLGAPLYEYMRGNLELELAVVLGVLLAVSYPTVAVGLSVRSVVWRWRIGGLVRRVRGFRSGEVLVAARCMLPYRRVLERTRFKQKWSLLPTRLEEPVVLVDVGDAIEVWGLRSRKEPMGVIAVDAYFYMLHVPGVGSNHVYQGLAIGTRGFVSARAGEVVEYAVVVRPFVEPVGKRSDYARQVEDSVRALDRLDVVGKELRAGSVIVRPAGGVVVSLAVTFSVGWYLSVGECSSARLTQGRCEPHWITPDMCWSQIGAWYPDGVGEQCCGVARVGVVDTGVVGASGGFTHGGQVCPHGHPCKSQPVEFSYFWSGWQQVFADTVSECVVVRQFIPLRDVEGMTVPAGDKTLGFVLEYECYRAENVREFLRSTEALFPRLTNTSIPLPAPTHTTPTHTTHTGPWV</sequence>
<keyword evidence="1" id="KW-1133">Transmembrane helix</keyword>